<evidence type="ECO:0000313" key="8">
    <source>
        <dbReference type="EMBL" id="CAL5223273.1"/>
    </source>
</evidence>
<dbReference type="SUPFAM" id="SSF49899">
    <property type="entry name" value="Concanavalin A-like lectins/glucanases"/>
    <property type="match status" value="1"/>
</dbReference>
<keyword evidence="3 5" id="KW-0378">Hydrolase</keyword>
<accession>A0ABP1FYJ9</accession>
<dbReference type="Gene3D" id="2.60.120.560">
    <property type="entry name" value="Exo-inulinase, domain 1"/>
    <property type="match status" value="1"/>
</dbReference>
<sequence length="588" mass="64684">MLLKPSRRFTLSISIHCERPHKSAVGHRLGRVDTERALPRKAMRQRGQMGPSWQLDPDKPWYHVMPRSGWLNDPNGPIFYKGKYHVFYQHVVGTSEWDWACCWGHASTKDLVHWKHEPIALEPSAKGWDAAGVWSGCSTVDEHGQPVILYTAVRRRTEPGLPLPPEGMDLGLDMIESQCAATCNPSDIDMLTWTKREAPIIEHPPQGQALTGFRDPYIIQRGGEGRPWKIAIGSGFKGQGGTILQYTSDELLQGWRFDGALVEGKTKPCGDWDTGEMWECPFFVELPSLAGNGDAQHVLCVSPYPHYRKDRPTNPCLYWINSYNGDKQFNVATASGPHRLDLGDVLYAPNTLQTPDGRTLLLAWLQELRKGGGFDYAGCLSLPRELSLQGDRLHQRPSRELDQLRMQPEAHVPSLPIPAGQGTPLPGVSGPSLDVSFCLRQGQSSRAGLLLRPWLRADSADAAPTAAALVVDWHAKSLQVCFSTELDANSHAFGWSSITKAIGGEVSIADGCVTLRVLIDHSAVEVFTGCGQALTTRVYRGAEPGHQLFLVAEGGPAEVADLHAYTMGSIWADTDDMPAKEVEPAMPS</sequence>
<evidence type="ECO:0000256" key="1">
    <source>
        <dbReference type="ARBA" id="ARBA00009902"/>
    </source>
</evidence>
<dbReference type="PANTHER" id="PTHR43101">
    <property type="entry name" value="BETA-FRUCTOSIDASE"/>
    <property type="match status" value="1"/>
</dbReference>
<dbReference type="Pfam" id="PF00251">
    <property type="entry name" value="Glyco_hydro_32N"/>
    <property type="match status" value="1"/>
</dbReference>
<dbReference type="SUPFAM" id="SSF75005">
    <property type="entry name" value="Arabinanase/levansucrase/invertase"/>
    <property type="match status" value="1"/>
</dbReference>
<dbReference type="InterPro" id="IPR051214">
    <property type="entry name" value="GH32_Enzymes"/>
</dbReference>
<dbReference type="PROSITE" id="PS00609">
    <property type="entry name" value="GLYCOSYL_HYDROL_F32"/>
    <property type="match status" value="1"/>
</dbReference>
<gene>
    <name evidence="8" type="primary">g5760</name>
    <name evidence="8" type="ORF">VP750_LOCUS4932</name>
</gene>
<dbReference type="SMART" id="SM00640">
    <property type="entry name" value="Glyco_32"/>
    <property type="match status" value="1"/>
</dbReference>
<evidence type="ECO:0000259" key="6">
    <source>
        <dbReference type="Pfam" id="PF00251"/>
    </source>
</evidence>
<dbReference type="InterPro" id="IPR001362">
    <property type="entry name" value="Glyco_hydro_32"/>
</dbReference>
<evidence type="ECO:0000256" key="3">
    <source>
        <dbReference type="ARBA" id="ARBA00022801"/>
    </source>
</evidence>
<dbReference type="InterPro" id="IPR018053">
    <property type="entry name" value="Glyco_hydro_32_AS"/>
</dbReference>
<organism evidence="8 9">
    <name type="scientific">Coccomyxa viridis</name>
    <dbReference type="NCBI Taxonomy" id="1274662"/>
    <lineage>
        <taxon>Eukaryota</taxon>
        <taxon>Viridiplantae</taxon>
        <taxon>Chlorophyta</taxon>
        <taxon>core chlorophytes</taxon>
        <taxon>Trebouxiophyceae</taxon>
        <taxon>Trebouxiophyceae incertae sedis</taxon>
        <taxon>Coccomyxaceae</taxon>
        <taxon>Coccomyxa</taxon>
    </lineage>
</organism>
<keyword evidence="9" id="KW-1185">Reference proteome</keyword>
<comment type="similarity">
    <text evidence="1 5">Belongs to the glycosyl hydrolase 32 family.</text>
</comment>
<keyword evidence="4 5" id="KW-0326">Glycosidase</keyword>
<dbReference type="Gene3D" id="2.115.10.20">
    <property type="entry name" value="Glycosyl hydrolase domain, family 43"/>
    <property type="match status" value="1"/>
</dbReference>
<dbReference type="Pfam" id="PF08244">
    <property type="entry name" value="Glyco_hydro_32C"/>
    <property type="match status" value="1"/>
</dbReference>
<proteinExistence type="inferred from homology"/>
<protein>
    <recommendedName>
        <fullName evidence="2">beta-fructofuranosidase</fullName>
        <ecNumber evidence="2">3.2.1.26</ecNumber>
    </recommendedName>
</protein>
<dbReference type="EC" id="3.2.1.26" evidence="2"/>
<evidence type="ECO:0000256" key="2">
    <source>
        <dbReference type="ARBA" id="ARBA00012758"/>
    </source>
</evidence>
<evidence type="ECO:0000313" key="9">
    <source>
        <dbReference type="Proteomes" id="UP001497392"/>
    </source>
</evidence>
<reference evidence="8 9" key="1">
    <citation type="submission" date="2024-06" db="EMBL/GenBank/DDBJ databases">
        <authorList>
            <person name="Kraege A."/>
            <person name="Thomma B."/>
        </authorList>
    </citation>
    <scope>NUCLEOTIDE SEQUENCE [LARGE SCALE GENOMIC DNA]</scope>
</reference>
<comment type="caution">
    <text evidence="8">The sequence shown here is derived from an EMBL/GenBank/DDBJ whole genome shotgun (WGS) entry which is preliminary data.</text>
</comment>
<dbReference type="InterPro" id="IPR013320">
    <property type="entry name" value="ConA-like_dom_sf"/>
</dbReference>
<dbReference type="InterPro" id="IPR013148">
    <property type="entry name" value="Glyco_hydro_32_N"/>
</dbReference>
<dbReference type="PANTHER" id="PTHR43101:SF1">
    <property type="entry name" value="BETA-FRUCTOSIDASE"/>
    <property type="match status" value="1"/>
</dbReference>
<evidence type="ECO:0000256" key="4">
    <source>
        <dbReference type="ARBA" id="ARBA00023295"/>
    </source>
</evidence>
<dbReference type="Proteomes" id="UP001497392">
    <property type="component" value="Unassembled WGS sequence"/>
</dbReference>
<feature type="domain" description="Glycosyl hydrolase family 32 C-terminal" evidence="7">
    <location>
        <begin position="400"/>
        <end position="565"/>
    </location>
</feature>
<evidence type="ECO:0000259" key="7">
    <source>
        <dbReference type="Pfam" id="PF08244"/>
    </source>
</evidence>
<evidence type="ECO:0000256" key="5">
    <source>
        <dbReference type="RuleBase" id="RU362110"/>
    </source>
</evidence>
<dbReference type="InterPro" id="IPR013189">
    <property type="entry name" value="Glyco_hydro_32_C"/>
</dbReference>
<dbReference type="EMBL" id="CAXHTA020000008">
    <property type="protein sequence ID" value="CAL5223273.1"/>
    <property type="molecule type" value="Genomic_DNA"/>
</dbReference>
<name>A0ABP1FYJ9_9CHLO</name>
<dbReference type="InterPro" id="IPR023296">
    <property type="entry name" value="Glyco_hydro_beta-prop_sf"/>
</dbReference>
<feature type="domain" description="Glycosyl hydrolase family 32 N-terminal" evidence="6">
    <location>
        <begin position="63"/>
        <end position="397"/>
    </location>
</feature>
<dbReference type="CDD" id="cd08996">
    <property type="entry name" value="GH32_FFase"/>
    <property type="match status" value="1"/>
</dbReference>